<dbReference type="GO" id="GO:0043190">
    <property type="term" value="C:ATP-binding cassette (ABC) transporter complex"/>
    <property type="evidence" value="ECO:0007669"/>
    <property type="project" value="InterPro"/>
</dbReference>
<accession>A0A6G6WH68</accession>
<dbReference type="PANTHER" id="PTHR30290">
    <property type="entry name" value="PERIPLASMIC BINDING COMPONENT OF ABC TRANSPORTER"/>
    <property type="match status" value="1"/>
</dbReference>
<gene>
    <name evidence="7" type="ORF">G5V58_18085</name>
</gene>
<dbReference type="Gene3D" id="3.40.190.10">
    <property type="entry name" value="Periplasmic binding protein-like II"/>
    <property type="match status" value="1"/>
</dbReference>
<dbReference type="InterPro" id="IPR030678">
    <property type="entry name" value="Peptide/Ni-bd"/>
</dbReference>
<feature type="transmembrane region" description="Helical" evidence="5">
    <location>
        <begin position="557"/>
        <end position="577"/>
    </location>
</feature>
<dbReference type="GO" id="GO:1904680">
    <property type="term" value="F:peptide transmembrane transporter activity"/>
    <property type="evidence" value="ECO:0007669"/>
    <property type="project" value="TreeGrafter"/>
</dbReference>
<dbReference type="SUPFAM" id="SSF53850">
    <property type="entry name" value="Periplasmic binding protein-like II"/>
    <property type="match status" value="1"/>
</dbReference>
<dbReference type="Pfam" id="PF00496">
    <property type="entry name" value="SBP_bac_5"/>
    <property type="match status" value="1"/>
</dbReference>
<dbReference type="PANTHER" id="PTHR30290:SF10">
    <property type="entry name" value="PERIPLASMIC OLIGOPEPTIDE-BINDING PROTEIN-RELATED"/>
    <property type="match status" value="1"/>
</dbReference>
<keyword evidence="4" id="KW-0732">Signal</keyword>
<dbReference type="EMBL" id="CP049257">
    <property type="protein sequence ID" value="QIG44435.1"/>
    <property type="molecule type" value="Genomic_DNA"/>
</dbReference>
<keyword evidence="3" id="KW-0813">Transport</keyword>
<evidence type="ECO:0000313" key="7">
    <source>
        <dbReference type="EMBL" id="QIG44435.1"/>
    </source>
</evidence>
<evidence type="ECO:0000259" key="6">
    <source>
        <dbReference type="Pfam" id="PF00496"/>
    </source>
</evidence>
<dbReference type="InterPro" id="IPR023765">
    <property type="entry name" value="SBP_5_CS"/>
</dbReference>
<evidence type="ECO:0000256" key="3">
    <source>
        <dbReference type="ARBA" id="ARBA00022448"/>
    </source>
</evidence>
<feature type="domain" description="Solute-binding protein family 5" evidence="6">
    <location>
        <begin position="39"/>
        <end position="421"/>
    </location>
</feature>
<dbReference type="GO" id="GO:0042597">
    <property type="term" value="C:periplasmic space"/>
    <property type="evidence" value="ECO:0007669"/>
    <property type="project" value="UniProtKB-ARBA"/>
</dbReference>
<keyword evidence="5" id="KW-0812">Transmembrane</keyword>
<comment type="subcellular location">
    <subcellularLocation>
        <location evidence="1">Cell membrane</location>
        <topology evidence="1">Lipid-anchor</topology>
    </subcellularLocation>
</comment>
<dbReference type="Gene3D" id="3.10.105.10">
    <property type="entry name" value="Dipeptide-binding Protein, Domain 3"/>
    <property type="match status" value="1"/>
</dbReference>
<dbReference type="PIRSF" id="PIRSF002741">
    <property type="entry name" value="MppA"/>
    <property type="match status" value="1"/>
</dbReference>
<keyword evidence="8" id="KW-1185">Reference proteome</keyword>
<dbReference type="GO" id="GO:0015833">
    <property type="term" value="P:peptide transport"/>
    <property type="evidence" value="ECO:0007669"/>
    <property type="project" value="TreeGrafter"/>
</dbReference>
<keyword evidence="5" id="KW-1133">Transmembrane helix</keyword>
<organism evidence="7 8">
    <name type="scientific">Nocardioides anomalus</name>
    <dbReference type="NCBI Taxonomy" id="2712223"/>
    <lineage>
        <taxon>Bacteria</taxon>
        <taxon>Bacillati</taxon>
        <taxon>Actinomycetota</taxon>
        <taxon>Actinomycetes</taxon>
        <taxon>Propionibacteriales</taxon>
        <taxon>Nocardioidaceae</taxon>
        <taxon>Nocardioides</taxon>
    </lineage>
</organism>
<name>A0A6G6WH68_9ACTN</name>
<dbReference type="InterPro" id="IPR039424">
    <property type="entry name" value="SBP_5"/>
</dbReference>
<evidence type="ECO:0000256" key="5">
    <source>
        <dbReference type="SAM" id="Phobius"/>
    </source>
</evidence>
<dbReference type="CDD" id="cd00995">
    <property type="entry name" value="PBP2_NikA_DppA_OppA_like"/>
    <property type="match status" value="1"/>
</dbReference>
<comment type="similarity">
    <text evidence="2">Belongs to the bacterial solute-binding protein 5 family.</text>
</comment>
<dbReference type="InterPro" id="IPR000914">
    <property type="entry name" value="SBP_5_dom"/>
</dbReference>
<evidence type="ECO:0000256" key="4">
    <source>
        <dbReference type="ARBA" id="ARBA00022729"/>
    </source>
</evidence>
<evidence type="ECO:0000256" key="1">
    <source>
        <dbReference type="ARBA" id="ARBA00004193"/>
    </source>
</evidence>
<reference evidence="7 8" key="1">
    <citation type="submission" date="2020-02" db="EMBL/GenBank/DDBJ databases">
        <title>Full genome sequence of Nocardioides sp. R-3366.</title>
        <authorList>
            <person name="Im W.-T."/>
        </authorList>
    </citation>
    <scope>NUCLEOTIDE SEQUENCE [LARGE SCALE GENOMIC DNA]</scope>
    <source>
        <strain evidence="7 8">R-3366</strain>
    </source>
</reference>
<dbReference type="AlphaFoldDB" id="A0A6G6WH68"/>
<sequence length="587" mass="63816">MTGDADSLNPFLGYEAVSYEAWALEYDFLVGYKMTDMSPEPALAESWETSDDGLTWTFHLRDGLKWNDGVPLTAADVAYTYNRVLTERIAGGTWRSYLKTTSSVTAPDDQTVVLQLDSPSATLPLLPIPIIPEHIWKDVSKDAMKQYADEPSDGKPVVGSGPFMLVEGTAGGSSYKFVENPYWWGDGPHVDQVVIQVYKSQDPMAQALIKGEIDFAEGLTPLQVKALQDQPGVTAHNGISPIFEEIGFNTGSVDTETGKPLGDPNPAVLDPKFRHALGYAVDTEQIVRTAYQGAAEPGTTIVPPFYTTWHWEPPDDEKFTFDLDQAAAELDAAGYVKGDDGKRTLPDGKPIGKLRLFARSSEKPSVDTMDLLKSWLGQLGIDSEVTAMDSSSLGDRIIEGTYDIFQWDWYVEPDPDGILGDFTCDQLGNLNDSWYCDDDYDAMYAAQGAETDRDARAEIVKKMQQQLYEDAPYIVTAYTKVGEAFRSDAFACFQPQPDPGGVWLIQYGGHNYPLLRAAAEAGDCDGTPSAAGAVEVGDDGTPTAASVSAAAGDGNTMGGFLAGVLSTLVVVAGFWALNRRRTVDDRE</sequence>
<keyword evidence="5" id="KW-0472">Membrane</keyword>
<dbReference type="RefSeq" id="WP_165235846.1">
    <property type="nucleotide sequence ID" value="NZ_CP049257.1"/>
</dbReference>
<dbReference type="Proteomes" id="UP000502996">
    <property type="component" value="Chromosome"/>
</dbReference>
<proteinExistence type="inferred from homology"/>
<dbReference type="KEGG" id="nano:G5V58_18085"/>
<evidence type="ECO:0000256" key="2">
    <source>
        <dbReference type="ARBA" id="ARBA00005695"/>
    </source>
</evidence>
<evidence type="ECO:0000313" key="8">
    <source>
        <dbReference type="Proteomes" id="UP000502996"/>
    </source>
</evidence>
<protein>
    <submittedName>
        <fullName evidence="7">ABC transporter substrate-binding protein</fullName>
    </submittedName>
</protein>
<dbReference type="PROSITE" id="PS01040">
    <property type="entry name" value="SBP_BACTERIAL_5"/>
    <property type="match status" value="1"/>
</dbReference>